<dbReference type="PANTHER" id="PTHR33695:SF1">
    <property type="entry name" value="LIPOPROTEIN SIGNAL PEPTIDASE"/>
    <property type="match status" value="1"/>
</dbReference>
<dbReference type="InterPro" id="IPR001872">
    <property type="entry name" value="Peptidase_A8"/>
</dbReference>
<evidence type="ECO:0000313" key="8">
    <source>
        <dbReference type="EMBL" id="SVB29191.1"/>
    </source>
</evidence>
<feature type="transmembrane region" description="Helical" evidence="7">
    <location>
        <begin position="85"/>
        <end position="103"/>
    </location>
</feature>
<keyword evidence="6 7" id="KW-0472">Membrane</keyword>
<dbReference type="Pfam" id="PF01252">
    <property type="entry name" value="Peptidase_A8"/>
    <property type="match status" value="1"/>
</dbReference>
<dbReference type="EMBL" id="UINC01035960">
    <property type="protein sequence ID" value="SVB29191.1"/>
    <property type="molecule type" value="Genomic_DNA"/>
</dbReference>
<evidence type="ECO:0000256" key="4">
    <source>
        <dbReference type="ARBA" id="ARBA00022801"/>
    </source>
</evidence>
<dbReference type="AlphaFoldDB" id="A0A382CUH4"/>
<dbReference type="PANTHER" id="PTHR33695">
    <property type="entry name" value="LIPOPROTEIN SIGNAL PEPTIDASE"/>
    <property type="match status" value="1"/>
</dbReference>
<keyword evidence="1" id="KW-1003">Cell membrane</keyword>
<evidence type="ECO:0000256" key="5">
    <source>
        <dbReference type="ARBA" id="ARBA00022989"/>
    </source>
</evidence>
<dbReference type="GO" id="GO:0016020">
    <property type="term" value="C:membrane"/>
    <property type="evidence" value="ECO:0007669"/>
    <property type="project" value="InterPro"/>
</dbReference>
<reference evidence="8" key="1">
    <citation type="submission" date="2018-05" db="EMBL/GenBank/DDBJ databases">
        <authorList>
            <person name="Lanie J.A."/>
            <person name="Ng W.-L."/>
            <person name="Kazmierczak K.M."/>
            <person name="Andrzejewski T.M."/>
            <person name="Davidsen T.M."/>
            <person name="Wayne K.J."/>
            <person name="Tettelin H."/>
            <person name="Glass J.I."/>
            <person name="Rusch D."/>
            <person name="Podicherti R."/>
            <person name="Tsui H.-C.T."/>
            <person name="Winkler M.E."/>
        </authorList>
    </citation>
    <scope>NUCLEOTIDE SEQUENCE</scope>
</reference>
<proteinExistence type="inferred from homology"/>
<feature type="transmembrane region" description="Helical" evidence="7">
    <location>
        <begin position="60"/>
        <end position="78"/>
    </location>
</feature>
<dbReference type="PRINTS" id="PR00781">
    <property type="entry name" value="LIPOSIGPTASE"/>
</dbReference>
<protein>
    <recommendedName>
        <fullName evidence="9">Lipoprotein signal peptidase</fullName>
    </recommendedName>
</protein>
<dbReference type="NCBIfam" id="TIGR00077">
    <property type="entry name" value="lspA"/>
    <property type="match status" value="1"/>
</dbReference>
<keyword evidence="2" id="KW-0645">Protease</keyword>
<gene>
    <name evidence="8" type="ORF">METZ01_LOCUS182045</name>
</gene>
<keyword evidence="4" id="KW-0378">Hydrolase</keyword>
<dbReference type="GO" id="GO:0006508">
    <property type="term" value="P:proteolysis"/>
    <property type="evidence" value="ECO:0007669"/>
    <property type="project" value="UniProtKB-KW"/>
</dbReference>
<keyword evidence="3 7" id="KW-0812">Transmembrane</keyword>
<keyword evidence="5 7" id="KW-1133">Transmembrane helix</keyword>
<evidence type="ECO:0000256" key="3">
    <source>
        <dbReference type="ARBA" id="ARBA00022692"/>
    </source>
</evidence>
<evidence type="ECO:0000256" key="6">
    <source>
        <dbReference type="ARBA" id="ARBA00023136"/>
    </source>
</evidence>
<accession>A0A382CUH4</accession>
<organism evidence="8">
    <name type="scientific">marine metagenome</name>
    <dbReference type="NCBI Taxonomy" id="408172"/>
    <lineage>
        <taxon>unclassified sequences</taxon>
        <taxon>metagenomes</taxon>
        <taxon>ecological metagenomes</taxon>
    </lineage>
</organism>
<evidence type="ECO:0000256" key="2">
    <source>
        <dbReference type="ARBA" id="ARBA00022670"/>
    </source>
</evidence>
<dbReference type="GO" id="GO:0004190">
    <property type="term" value="F:aspartic-type endopeptidase activity"/>
    <property type="evidence" value="ECO:0007669"/>
    <property type="project" value="InterPro"/>
</dbReference>
<evidence type="ECO:0008006" key="9">
    <source>
        <dbReference type="Google" id="ProtNLM"/>
    </source>
</evidence>
<dbReference type="PROSITE" id="PS00855">
    <property type="entry name" value="SPASE_II"/>
    <property type="match status" value="1"/>
</dbReference>
<evidence type="ECO:0000256" key="7">
    <source>
        <dbReference type="SAM" id="Phobius"/>
    </source>
</evidence>
<sequence>MYSIGLIAAVLALDQWSKRAIETSFNLYQSEPVIKNFFHLTYMTNDGMAFGLSIPGGHTVLLPLTIILTGFIIGYLWIERHGHPLVKYGLALILSGALGNLYDRIINGQVVDFLHFMIGDYDWYIFNVADSAVTIGMGFLIYHSIVLAKKEKRSKELPV</sequence>
<name>A0A382CUH4_9ZZZZ</name>
<evidence type="ECO:0000256" key="1">
    <source>
        <dbReference type="ARBA" id="ARBA00022475"/>
    </source>
</evidence>
<feature type="transmembrane region" description="Helical" evidence="7">
    <location>
        <begin position="123"/>
        <end position="145"/>
    </location>
</feature>
<dbReference type="HAMAP" id="MF_00161">
    <property type="entry name" value="LspA"/>
    <property type="match status" value="1"/>
</dbReference>